<feature type="compositionally biased region" description="Acidic residues" evidence="1">
    <location>
        <begin position="160"/>
        <end position="173"/>
    </location>
</feature>
<name>A0A0E0K4F4_ORYPU</name>
<dbReference type="HOGENOM" id="CLU_1216449_0_0_1"/>
<dbReference type="EnsemblPlants" id="OPUNC02G27790.1">
    <property type="protein sequence ID" value="OPUNC02G27790.1"/>
    <property type="gene ID" value="OPUNC02G27790"/>
</dbReference>
<reference evidence="2" key="2">
    <citation type="submission" date="2018-05" db="EMBL/GenBank/DDBJ databases">
        <title>OpunRS2 (Oryza punctata Reference Sequence Version 2).</title>
        <authorList>
            <person name="Zhang J."/>
            <person name="Kudrna D."/>
            <person name="Lee S."/>
            <person name="Talag J."/>
            <person name="Welchert J."/>
            <person name="Wing R.A."/>
        </authorList>
    </citation>
    <scope>NUCLEOTIDE SEQUENCE [LARGE SCALE GENOMIC DNA]</scope>
</reference>
<feature type="region of interest" description="Disordered" evidence="1">
    <location>
        <begin position="154"/>
        <end position="173"/>
    </location>
</feature>
<feature type="compositionally biased region" description="Low complexity" evidence="1">
    <location>
        <begin position="23"/>
        <end position="40"/>
    </location>
</feature>
<evidence type="ECO:0000313" key="2">
    <source>
        <dbReference type="EnsemblPlants" id="OPUNC02G27790.1"/>
    </source>
</evidence>
<reference evidence="2" key="1">
    <citation type="submission" date="2015-04" db="UniProtKB">
        <authorList>
            <consortium name="EnsemblPlants"/>
        </authorList>
    </citation>
    <scope>IDENTIFICATION</scope>
</reference>
<evidence type="ECO:0000256" key="1">
    <source>
        <dbReference type="SAM" id="MobiDB-lite"/>
    </source>
</evidence>
<organism evidence="2">
    <name type="scientific">Oryza punctata</name>
    <name type="common">Red rice</name>
    <dbReference type="NCBI Taxonomy" id="4537"/>
    <lineage>
        <taxon>Eukaryota</taxon>
        <taxon>Viridiplantae</taxon>
        <taxon>Streptophyta</taxon>
        <taxon>Embryophyta</taxon>
        <taxon>Tracheophyta</taxon>
        <taxon>Spermatophyta</taxon>
        <taxon>Magnoliopsida</taxon>
        <taxon>Liliopsida</taxon>
        <taxon>Poales</taxon>
        <taxon>Poaceae</taxon>
        <taxon>BOP clade</taxon>
        <taxon>Oryzoideae</taxon>
        <taxon>Oryzeae</taxon>
        <taxon>Oryzinae</taxon>
        <taxon>Oryza</taxon>
    </lineage>
</organism>
<feature type="region of interest" description="Disordered" evidence="1">
    <location>
        <begin position="23"/>
        <end position="57"/>
    </location>
</feature>
<sequence>MLFMQYVTTSRCGRVSLLLRVPTSSGASDTTGTRDSGTTSIGAMHPTTMGSRSADRQRWGSGAMDPVLVCLGCDGLRGHVFRKQWIKDGRPRSTPLALSPNLTFWAAHRLHGTRPVEIDFLGLGLQGAGMLDLLGIAAAAGISSDDDVACANATAPASTADDDGEESVGDQAEGDVDDGLCCCPYYLDEPPRCALRSHLGRHYRAVIKARVHGGLAPLARIAILHAGA</sequence>
<dbReference type="Proteomes" id="UP000026962">
    <property type="component" value="Chromosome 2"/>
</dbReference>
<protein>
    <submittedName>
        <fullName evidence="2">Uncharacterized protein</fullName>
    </submittedName>
</protein>
<proteinExistence type="predicted"/>
<dbReference type="AlphaFoldDB" id="A0A0E0K4F4"/>
<dbReference type="Gramene" id="OPUNC02G27790.1">
    <property type="protein sequence ID" value="OPUNC02G27790.1"/>
    <property type="gene ID" value="OPUNC02G27790"/>
</dbReference>
<accession>A0A0E0K4F4</accession>
<keyword evidence="3" id="KW-1185">Reference proteome</keyword>
<evidence type="ECO:0000313" key="3">
    <source>
        <dbReference type="Proteomes" id="UP000026962"/>
    </source>
</evidence>